<feature type="region of interest" description="Disordered" evidence="9">
    <location>
        <begin position="38"/>
        <end position="96"/>
    </location>
</feature>
<comment type="catalytic activity">
    <reaction evidence="7 8">
        <text>ATP + H2O = ADP + phosphate + H(+)</text>
        <dbReference type="Rhea" id="RHEA:13065"/>
        <dbReference type="ChEBI" id="CHEBI:15377"/>
        <dbReference type="ChEBI" id="CHEBI:15378"/>
        <dbReference type="ChEBI" id="CHEBI:30616"/>
        <dbReference type="ChEBI" id="CHEBI:43474"/>
        <dbReference type="ChEBI" id="CHEBI:456216"/>
    </reaction>
</comment>
<evidence type="ECO:0000256" key="1">
    <source>
        <dbReference type="ARBA" id="ARBA00005446"/>
    </source>
</evidence>
<dbReference type="NCBIfam" id="TIGR00614">
    <property type="entry name" value="recQ_fam"/>
    <property type="match status" value="1"/>
</dbReference>
<dbReference type="EC" id="5.6.2.4" evidence="8"/>
<feature type="compositionally biased region" description="Polar residues" evidence="9">
    <location>
        <begin position="82"/>
        <end position="92"/>
    </location>
</feature>
<keyword evidence="12" id="KW-1185">Reference proteome</keyword>
<evidence type="ECO:0000259" key="11">
    <source>
        <dbReference type="PROSITE" id="PS51194"/>
    </source>
</evidence>
<feature type="domain" description="Helicase ATP-binding" evidence="10">
    <location>
        <begin position="171"/>
        <end position="293"/>
    </location>
</feature>
<dbReference type="GO" id="GO:0005634">
    <property type="term" value="C:nucleus"/>
    <property type="evidence" value="ECO:0007669"/>
    <property type="project" value="UniProtKB-SubCell"/>
</dbReference>
<feature type="compositionally biased region" description="Basic and acidic residues" evidence="9">
    <location>
        <begin position="551"/>
        <end position="565"/>
    </location>
</feature>
<dbReference type="AlphaFoldDB" id="A0A914DI86"/>
<dbReference type="InterPro" id="IPR004589">
    <property type="entry name" value="DNA_helicase_ATP-dep_RecQ"/>
</dbReference>
<dbReference type="GO" id="GO:0016787">
    <property type="term" value="F:hydrolase activity"/>
    <property type="evidence" value="ECO:0007669"/>
    <property type="project" value="UniProtKB-KW"/>
</dbReference>
<name>A0A914DI86_9BILA</name>
<dbReference type="InterPro" id="IPR032284">
    <property type="entry name" value="RecQ_Zn-bd"/>
</dbReference>
<evidence type="ECO:0000256" key="8">
    <source>
        <dbReference type="RuleBase" id="RU364117"/>
    </source>
</evidence>
<dbReference type="Pfam" id="PF00270">
    <property type="entry name" value="DEAD"/>
    <property type="match status" value="1"/>
</dbReference>
<dbReference type="GO" id="GO:0000724">
    <property type="term" value="P:double-strand break repair via homologous recombination"/>
    <property type="evidence" value="ECO:0007669"/>
    <property type="project" value="TreeGrafter"/>
</dbReference>
<evidence type="ECO:0000256" key="6">
    <source>
        <dbReference type="ARBA" id="ARBA00034617"/>
    </source>
</evidence>
<evidence type="ECO:0000256" key="2">
    <source>
        <dbReference type="ARBA" id="ARBA00022741"/>
    </source>
</evidence>
<sequence>MTTRKRSGNQMMIDSWLNKSSVNVSDNAVDCAVVFDSNSASTPKSSESKPSTKLHSIKKKSTLQNSEQTKKPKREVPLDDSWLTNGSDPVDSNNEHKKLVAGKSNDASFIDIKKKTSSLETLDAKLKSVLKEQFGFQKFRSQEQKAALSFIIKKSSDVYISFPTDQVSALLARQIKCATLNSTLKADEKSAVFKDLQCEKPTISLLYITPESAATDNIRRLIKSLHQRNILNYFVVDEAHCVTHWGHDFRPDYLKLKELREYAPGVRWIALTATANPNAEDDIIQQLELFRVKKFKIPIFRPNLYYDIIMRDILGTTNEAEDHLARFIKRVLKFERASQEVPSTSSNNKINWHGSGIIYCRTRNECEHMVAVLRSAGIPSDRYHAGLSNKIRDEVQTQWMNNEVPLIVATIAFGMGVDKANVRIVVHWSMPSNLAAYYQESVLPSFKNRQKMSKAAKEEQKKSLQHGFEKMIEYCESPQCRHRSLSQYFGETIQSCGSNCDFCRNPNDVKKNFKQFQQTNDNKLFGGHIRKQTDDDGELYEGGRASSSKTYDYEDRNERDEQDAEQKERLMMRNIVQEELRKRKAFKTPTFESAKNIAIEQKDGYKYLVTSGTHKIPNVTVQKRENVRKTMYTTLKDNLFHEEIDEETSENLNSKAAQMEFEIFNKSKAPSTYTHNASLKVKEIKDATKRNELYSV</sequence>
<comment type="similarity">
    <text evidence="1 8">Belongs to the helicase family. RecQ subfamily.</text>
</comment>
<evidence type="ECO:0000256" key="7">
    <source>
        <dbReference type="ARBA" id="ARBA00049360"/>
    </source>
</evidence>
<evidence type="ECO:0000259" key="10">
    <source>
        <dbReference type="PROSITE" id="PS51192"/>
    </source>
</evidence>
<feature type="compositionally biased region" description="Low complexity" evidence="9">
    <location>
        <begin position="38"/>
        <end position="53"/>
    </location>
</feature>
<dbReference type="Gene3D" id="6.10.250.3140">
    <property type="match status" value="1"/>
</dbReference>
<dbReference type="GO" id="GO:0003676">
    <property type="term" value="F:nucleic acid binding"/>
    <property type="evidence" value="ECO:0007669"/>
    <property type="project" value="InterPro"/>
</dbReference>
<dbReference type="GO" id="GO:0005694">
    <property type="term" value="C:chromosome"/>
    <property type="evidence" value="ECO:0007669"/>
    <property type="project" value="TreeGrafter"/>
</dbReference>
<keyword evidence="3 8" id="KW-0378">Hydrolase</keyword>
<keyword evidence="4 8" id="KW-0347">Helicase</keyword>
<dbReference type="GO" id="GO:0009378">
    <property type="term" value="F:four-way junction helicase activity"/>
    <property type="evidence" value="ECO:0007669"/>
    <property type="project" value="TreeGrafter"/>
</dbReference>
<dbReference type="PROSITE" id="PS51192">
    <property type="entry name" value="HELICASE_ATP_BIND_1"/>
    <property type="match status" value="1"/>
</dbReference>
<dbReference type="Proteomes" id="UP000887540">
    <property type="component" value="Unplaced"/>
</dbReference>
<accession>A0A914DI86</accession>
<dbReference type="Pfam" id="PF00271">
    <property type="entry name" value="Helicase_C"/>
    <property type="match status" value="1"/>
</dbReference>
<dbReference type="WBParaSite" id="ACRNAN_scaffold2685.g31371.t1">
    <property type="protein sequence ID" value="ACRNAN_scaffold2685.g31371.t1"/>
    <property type="gene ID" value="ACRNAN_scaffold2685.g31371"/>
</dbReference>
<dbReference type="InterPro" id="IPR011545">
    <property type="entry name" value="DEAD/DEAH_box_helicase_dom"/>
</dbReference>
<dbReference type="PANTHER" id="PTHR13710:SF152">
    <property type="entry name" value="ATP-DEPENDENT DNA HELICASE Q5"/>
    <property type="match status" value="1"/>
</dbReference>
<dbReference type="InterPro" id="IPR001650">
    <property type="entry name" value="Helicase_C-like"/>
</dbReference>
<protein>
    <recommendedName>
        <fullName evidence="8">ATP-dependent DNA helicase</fullName>
        <ecNumber evidence="8">5.6.2.4</ecNumber>
    </recommendedName>
</protein>
<evidence type="ECO:0000256" key="3">
    <source>
        <dbReference type="ARBA" id="ARBA00022801"/>
    </source>
</evidence>
<feature type="region of interest" description="Disordered" evidence="9">
    <location>
        <begin position="524"/>
        <end position="565"/>
    </location>
</feature>
<dbReference type="Gene3D" id="3.40.50.300">
    <property type="entry name" value="P-loop containing nucleotide triphosphate hydrolases"/>
    <property type="match status" value="2"/>
</dbReference>
<dbReference type="Pfam" id="PF16124">
    <property type="entry name" value="RecQ_Zn_bind"/>
    <property type="match status" value="1"/>
</dbReference>
<feature type="domain" description="Helicase C-terminal" evidence="11">
    <location>
        <begin position="333"/>
        <end position="486"/>
    </location>
</feature>
<dbReference type="PANTHER" id="PTHR13710">
    <property type="entry name" value="DNA HELICASE RECQ FAMILY MEMBER"/>
    <property type="match status" value="1"/>
</dbReference>
<dbReference type="GO" id="GO:0005737">
    <property type="term" value="C:cytoplasm"/>
    <property type="evidence" value="ECO:0007669"/>
    <property type="project" value="TreeGrafter"/>
</dbReference>
<comment type="catalytic activity">
    <reaction evidence="6 8">
        <text>Couples ATP hydrolysis with the unwinding of duplex DNA by translocating in the 3'-5' direction.</text>
        <dbReference type="EC" id="5.6.2.4"/>
    </reaction>
</comment>
<feature type="compositionally biased region" description="Basic and acidic residues" evidence="9">
    <location>
        <begin position="68"/>
        <end position="77"/>
    </location>
</feature>
<dbReference type="InterPro" id="IPR027417">
    <property type="entry name" value="P-loop_NTPase"/>
</dbReference>
<reference evidence="13" key="1">
    <citation type="submission" date="2022-11" db="UniProtKB">
        <authorList>
            <consortium name="WormBaseParasite"/>
        </authorList>
    </citation>
    <scope>IDENTIFICATION</scope>
</reference>
<evidence type="ECO:0000256" key="5">
    <source>
        <dbReference type="ARBA" id="ARBA00022840"/>
    </source>
</evidence>
<dbReference type="GO" id="GO:0005524">
    <property type="term" value="F:ATP binding"/>
    <property type="evidence" value="ECO:0007669"/>
    <property type="project" value="UniProtKB-KW"/>
</dbReference>
<proteinExistence type="inferred from homology"/>
<keyword evidence="8" id="KW-0539">Nucleus</keyword>
<evidence type="ECO:0000313" key="13">
    <source>
        <dbReference type="WBParaSite" id="ACRNAN_scaffold2685.g31371.t1"/>
    </source>
</evidence>
<evidence type="ECO:0000313" key="12">
    <source>
        <dbReference type="Proteomes" id="UP000887540"/>
    </source>
</evidence>
<dbReference type="SMART" id="SM00490">
    <property type="entry name" value="HELICc"/>
    <property type="match status" value="1"/>
</dbReference>
<dbReference type="PROSITE" id="PS51194">
    <property type="entry name" value="HELICASE_CTER"/>
    <property type="match status" value="1"/>
</dbReference>
<keyword evidence="2 8" id="KW-0547">Nucleotide-binding</keyword>
<evidence type="ECO:0000256" key="9">
    <source>
        <dbReference type="SAM" id="MobiDB-lite"/>
    </source>
</evidence>
<organism evidence="12 13">
    <name type="scientific">Acrobeloides nanus</name>
    <dbReference type="NCBI Taxonomy" id="290746"/>
    <lineage>
        <taxon>Eukaryota</taxon>
        <taxon>Metazoa</taxon>
        <taxon>Ecdysozoa</taxon>
        <taxon>Nematoda</taxon>
        <taxon>Chromadorea</taxon>
        <taxon>Rhabditida</taxon>
        <taxon>Tylenchina</taxon>
        <taxon>Cephalobomorpha</taxon>
        <taxon>Cephaloboidea</taxon>
        <taxon>Cephalobidae</taxon>
        <taxon>Acrobeloides</taxon>
    </lineage>
</organism>
<evidence type="ECO:0000256" key="4">
    <source>
        <dbReference type="ARBA" id="ARBA00022806"/>
    </source>
</evidence>
<dbReference type="SUPFAM" id="SSF52540">
    <property type="entry name" value="P-loop containing nucleoside triphosphate hydrolases"/>
    <property type="match status" value="1"/>
</dbReference>
<dbReference type="InterPro" id="IPR014001">
    <property type="entry name" value="Helicase_ATP-bd"/>
</dbReference>
<dbReference type="GO" id="GO:0043138">
    <property type="term" value="F:3'-5' DNA helicase activity"/>
    <property type="evidence" value="ECO:0007669"/>
    <property type="project" value="UniProtKB-EC"/>
</dbReference>
<comment type="subcellular location">
    <subcellularLocation>
        <location evidence="8">Nucleus</location>
    </subcellularLocation>
</comment>
<keyword evidence="5 8" id="KW-0067">ATP-binding</keyword>